<comment type="caution">
    <text evidence="1">The sequence shown here is derived from an EMBL/GenBank/DDBJ whole genome shotgun (WGS) entry which is preliminary data.</text>
</comment>
<organism evidence="1 2">
    <name type="scientific">Pinctada imbricata</name>
    <name type="common">Atlantic pearl-oyster</name>
    <name type="synonym">Pinctada martensii</name>
    <dbReference type="NCBI Taxonomy" id="66713"/>
    <lineage>
        <taxon>Eukaryota</taxon>
        <taxon>Metazoa</taxon>
        <taxon>Spiralia</taxon>
        <taxon>Lophotrochozoa</taxon>
        <taxon>Mollusca</taxon>
        <taxon>Bivalvia</taxon>
        <taxon>Autobranchia</taxon>
        <taxon>Pteriomorphia</taxon>
        <taxon>Pterioida</taxon>
        <taxon>Pterioidea</taxon>
        <taxon>Pteriidae</taxon>
        <taxon>Pinctada</taxon>
    </lineage>
</organism>
<dbReference type="InterPro" id="IPR052514">
    <property type="entry name" value="SAM-dependent_MTase"/>
</dbReference>
<dbReference type="SUPFAM" id="SSF53335">
    <property type="entry name" value="S-adenosyl-L-methionine-dependent methyltransferases"/>
    <property type="match status" value="1"/>
</dbReference>
<dbReference type="Gene3D" id="3.40.50.150">
    <property type="entry name" value="Vaccinia Virus protein VP39"/>
    <property type="match status" value="1"/>
</dbReference>
<gene>
    <name evidence="1" type="ORF">FSP39_004734</name>
</gene>
<evidence type="ECO:0008006" key="3">
    <source>
        <dbReference type="Google" id="ProtNLM"/>
    </source>
</evidence>
<dbReference type="NCBIfam" id="TIGR01444">
    <property type="entry name" value="fkbM_fam"/>
    <property type="match status" value="1"/>
</dbReference>
<accession>A0AA89BSF6</accession>
<evidence type="ECO:0000313" key="1">
    <source>
        <dbReference type="EMBL" id="KAK3092590.1"/>
    </source>
</evidence>
<name>A0AA89BSF6_PINIB</name>
<dbReference type="PANTHER" id="PTHR34203:SF15">
    <property type="entry name" value="SLL1173 PROTEIN"/>
    <property type="match status" value="1"/>
</dbReference>
<dbReference type="AlphaFoldDB" id="A0AA89BSF6"/>
<protein>
    <recommendedName>
        <fullName evidence="3">FkbM family methyltransferase</fullName>
    </recommendedName>
</protein>
<evidence type="ECO:0000313" key="2">
    <source>
        <dbReference type="Proteomes" id="UP001186944"/>
    </source>
</evidence>
<proteinExistence type="predicted"/>
<dbReference type="InterPro" id="IPR029063">
    <property type="entry name" value="SAM-dependent_MTases_sf"/>
</dbReference>
<dbReference type="Proteomes" id="UP001186944">
    <property type="component" value="Unassembled WGS sequence"/>
</dbReference>
<dbReference type="PANTHER" id="PTHR34203">
    <property type="entry name" value="METHYLTRANSFERASE, FKBM FAMILY PROTEIN"/>
    <property type="match status" value="1"/>
</dbReference>
<dbReference type="InterPro" id="IPR006342">
    <property type="entry name" value="FkbM_mtfrase"/>
</dbReference>
<reference evidence="1" key="1">
    <citation type="submission" date="2019-08" db="EMBL/GenBank/DDBJ databases">
        <title>The improved chromosome-level genome for the pearl oyster Pinctada fucata martensii using PacBio sequencing and Hi-C.</title>
        <authorList>
            <person name="Zheng Z."/>
        </authorList>
    </citation>
    <scope>NUCLEOTIDE SEQUENCE</scope>
    <source>
        <strain evidence="1">ZZ-2019</strain>
        <tissue evidence="1">Adductor muscle</tissue>
    </source>
</reference>
<sequence length="257" mass="28662">MGWIRQPYKPGSIPIDVQSTPSLTKTDTPGAALEDLQIVTYQDSIIRGKTVLPALALSNYRSKILSRNMTSWYFNDKVCRGISNETGKFVLAHLRAPQYIPIYVYEENEDVWVSGNVIKRGMWEIELVVKIQGILAEDLDTTFIDIGANVGVYALTAAKLGCKVVAIDAFEGNIARLCKSIEAGNLTRNIVLIHNAVSNTREKVAIEVGKRNIGGTYVRKINQTFQDRYVVNSILLDDLLEVLIPSKGRHKDGRRNI</sequence>
<keyword evidence="2" id="KW-1185">Reference proteome</keyword>
<dbReference type="EMBL" id="VSWD01000009">
    <property type="protein sequence ID" value="KAK3092590.1"/>
    <property type="molecule type" value="Genomic_DNA"/>
</dbReference>